<evidence type="ECO:0000256" key="1">
    <source>
        <dbReference type="ARBA" id="ARBA00004123"/>
    </source>
</evidence>
<protein>
    <recommendedName>
        <fullName evidence="3">HTH psq-type domain-containing protein</fullName>
    </recommendedName>
</protein>
<evidence type="ECO:0000313" key="4">
    <source>
        <dbReference type="EMBL" id="KAJ8939546.1"/>
    </source>
</evidence>
<dbReference type="Proteomes" id="UP001162162">
    <property type="component" value="Unassembled WGS sequence"/>
</dbReference>
<keyword evidence="2" id="KW-0812">Transmembrane</keyword>
<evidence type="ECO:0000313" key="5">
    <source>
        <dbReference type="Proteomes" id="UP001162162"/>
    </source>
</evidence>
<feature type="transmembrane region" description="Helical" evidence="2">
    <location>
        <begin position="20"/>
        <end position="41"/>
    </location>
</feature>
<name>A0AAV8XKH2_9CUCU</name>
<dbReference type="EMBL" id="JAPWTK010000483">
    <property type="protein sequence ID" value="KAJ8939546.1"/>
    <property type="molecule type" value="Genomic_DNA"/>
</dbReference>
<keyword evidence="2" id="KW-1133">Transmembrane helix</keyword>
<dbReference type="Pfam" id="PF05225">
    <property type="entry name" value="HTH_psq"/>
    <property type="match status" value="1"/>
</dbReference>
<keyword evidence="2" id="KW-0472">Membrane</keyword>
<sequence>MSGSVTAVLSEPAVTLTGGITTLLSLTWGLLLCGAPCGCGLTSKTIPLLLAGVGLSCLICVLAWALGTLSLLAGGHGTSLICQPLHGHPGYKTLAELLDSGGILYGEQGFFRTVIGGNDTINIGEVLSNMDMTDKKYDEIQLKHALLAVRNGMNVATASKTFNVPRTTLRHKVAGRAHETIAKHGPDCVLGQDLEGKLCEWLKECARGGFPVTKDGLFYSVQKLSREIYIQLGENGPYADKQDKKKLDVAIY</sequence>
<dbReference type="GO" id="GO:0005634">
    <property type="term" value="C:nucleus"/>
    <property type="evidence" value="ECO:0007669"/>
    <property type="project" value="UniProtKB-SubCell"/>
</dbReference>
<feature type="transmembrane region" description="Helical" evidence="2">
    <location>
        <begin position="48"/>
        <end position="73"/>
    </location>
</feature>
<dbReference type="GO" id="GO:0003677">
    <property type="term" value="F:DNA binding"/>
    <property type="evidence" value="ECO:0007669"/>
    <property type="project" value="InterPro"/>
</dbReference>
<gene>
    <name evidence="4" type="ORF">NQ318_011330</name>
</gene>
<keyword evidence="5" id="KW-1185">Reference proteome</keyword>
<evidence type="ECO:0000256" key="2">
    <source>
        <dbReference type="SAM" id="Phobius"/>
    </source>
</evidence>
<feature type="domain" description="HTH psq-type" evidence="3">
    <location>
        <begin position="141"/>
        <end position="173"/>
    </location>
</feature>
<comment type="caution">
    <text evidence="4">The sequence shown here is derived from an EMBL/GenBank/DDBJ whole genome shotgun (WGS) entry which is preliminary data.</text>
</comment>
<proteinExistence type="predicted"/>
<dbReference type="InterPro" id="IPR007889">
    <property type="entry name" value="HTH_Psq"/>
</dbReference>
<dbReference type="Gene3D" id="1.10.10.60">
    <property type="entry name" value="Homeodomain-like"/>
    <property type="match status" value="1"/>
</dbReference>
<dbReference type="SUPFAM" id="SSF46689">
    <property type="entry name" value="Homeodomain-like"/>
    <property type="match status" value="1"/>
</dbReference>
<dbReference type="InterPro" id="IPR009057">
    <property type="entry name" value="Homeodomain-like_sf"/>
</dbReference>
<accession>A0AAV8XKH2</accession>
<evidence type="ECO:0000259" key="3">
    <source>
        <dbReference type="Pfam" id="PF05225"/>
    </source>
</evidence>
<organism evidence="4 5">
    <name type="scientific">Aromia moschata</name>
    <dbReference type="NCBI Taxonomy" id="1265417"/>
    <lineage>
        <taxon>Eukaryota</taxon>
        <taxon>Metazoa</taxon>
        <taxon>Ecdysozoa</taxon>
        <taxon>Arthropoda</taxon>
        <taxon>Hexapoda</taxon>
        <taxon>Insecta</taxon>
        <taxon>Pterygota</taxon>
        <taxon>Neoptera</taxon>
        <taxon>Endopterygota</taxon>
        <taxon>Coleoptera</taxon>
        <taxon>Polyphaga</taxon>
        <taxon>Cucujiformia</taxon>
        <taxon>Chrysomeloidea</taxon>
        <taxon>Cerambycidae</taxon>
        <taxon>Cerambycinae</taxon>
        <taxon>Callichromatini</taxon>
        <taxon>Aromia</taxon>
    </lineage>
</organism>
<comment type="subcellular location">
    <subcellularLocation>
        <location evidence="1">Nucleus</location>
    </subcellularLocation>
</comment>
<dbReference type="AlphaFoldDB" id="A0AAV8XKH2"/>
<reference evidence="4" key="1">
    <citation type="journal article" date="2023" name="Insect Mol. Biol.">
        <title>Genome sequencing provides insights into the evolution of gene families encoding plant cell wall-degrading enzymes in longhorned beetles.</title>
        <authorList>
            <person name="Shin N.R."/>
            <person name="Okamura Y."/>
            <person name="Kirsch R."/>
            <person name="Pauchet Y."/>
        </authorList>
    </citation>
    <scope>NUCLEOTIDE SEQUENCE</scope>
    <source>
        <strain evidence="4">AMC_N1</strain>
    </source>
</reference>